<dbReference type="Proteomes" id="UP001165427">
    <property type="component" value="Unassembled WGS sequence"/>
</dbReference>
<reference evidence="1" key="1">
    <citation type="submission" date="2022-04" db="EMBL/GenBank/DDBJ databases">
        <title>Desulfatitalea alkaliphila sp. nov., a novel anaerobic sulfate-reducing bacterium isolated from terrestrial mud volcano, Taman Peninsula, Russia.</title>
        <authorList>
            <person name="Khomyakova M.A."/>
            <person name="Merkel A.Y."/>
            <person name="Slobodkin A.I."/>
        </authorList>
    </citation>
    <scope>NUCLEOTIDE SEQUENCE</scope>
    <source>
        <strain evidence="1">M08but</strain>
    </source>
</reference>
<evidence type="ECO:0000313" key="2">
    <source>
        <dbReference type="Proteomes" id="UP001165427"/>
    </source>
</evidence>
<gene>
    <name evidence="1" type="ORF">MRX98_14705</name>
</gene>
<name>A0AA41R4Y6_9BACT</name>
<dbReference type="RefSeq" id="WP_246911117.1">
    <property type="nucleotide sequence ID" value="NZ_JALJRB010000018.1"/>
</dbReference>
<dbReference type="InterPro" id="IPR029058">
    <property type="entry name" value="AB_hydrolase_fold"/>
</dbReference>
<evidence type="ECO:0000313" key="1">
    <source>
        <dbReference type="EMBL" id="MCJ8501831.1"/>
    </source>
</evidence>
<organism evidence="1 2">
    <name type="scientific">Desulfatitalea alkaliphila</name>
    <dbReference type="NCBI Taxonomy" id="2929485"/>
    <lineage>
        <taxon>Bacteria</taxon>
        <taxon>Pseudomonadati</taxon>
        <taxon>Thermodesulfobacteriota</taxon>
        <taxon>Desulfobacteria</taxon>
        <taxon>Desulfobacterales</taxon>
        <taxon>Desulfosarcinaceae</taxon>
        <taxon>Desulfatitalea</taxon>
    </lineage>
</organism>
<dbReference type="Gene3D" id="3.40.50.1820">
    <property type="entry name" value="alpha/beta hydrolase"/>
    <property type="match status" value="1"/>
</dbReference>
<keyword evidence="2" id="KW-1185">Reference proteome</keyword>
<keyword evidence="1" id="KW-0378">Hydrolase</keyword>
<dbReference type="SUPFAM" id="SSF53474">
    <property type="entry name" value="alpha/beta-Hydrolases"/>
    <property type="match status" value="1"/>
</dbReference>
<sequence>MPNDVPSQNAATLVLLPGLHGTGNLFRPLTDRLPRDIPYQIVAYPTDQRLSIGGLACRVADRLPPGPVVVLAESFSGLVALELLAQKRHTIQGVIFCAAFARTPHPLLRGPVRRLTLPGRWLQLLPGPLLRAFALGRHADPRLTMSLRRALVEVAPAVLAQRLRLIAGADFRMDGSFAVPCHYLQAGRDRLVRPRSARWFAHHFVPFHLHRLDGPHLLLQARPRRCARLIASICRAWQS</sequence>
<protein>
    <submittedName>
        <fullName evidence="1">Alpha/beta hydrolase</fullName>
    </submittedName>
</protein>
<proteinExistence type="predicted"/>
<comment type="caution">
    <text evidence="1">The sequence shown here is derived from an EMBL/GenBank/DDBJ whole genome shotgun (WGS) entry which is preliminary data.</text>
</comment>
<dbReference type="GO" id="GO:0016787">
    <property type="term" value="F:hydrolase activity"/>
    <property type="evidence" value="ECO:0007669"/>
    <property type="project" value="UniProtKB-KW"/>
</dbReference>
<dbReference type="AlphaFoldDB" id="A0AA41R4Y6"/>
<dbReference type="EMBL" id="JALJRB010000018">
    <property type="protein sequence ID" value="MCJ8501831.1"/>
    <property type="molecule type" value="Genomic_DNA"/>
</dbReference>
<accession>A0AA41R4Y6</accession>